<comment type="similarity">
    <text evidence="2">Belongs to the cytochrome P450 family.</text>
</comment>
<dbReference type="PANTHER" id="PTHR24286">
    <property type="entry name" value="CYTOCHROME P450 26"/>
    <property type="match status" value="1"/>
</dbReference>
<dbReference type="Pfam" id="PF00067">
    <property type="entry name" value="p450"/>
    <property type="match status" value="1"/>
</dbReference>
<evidence type="ECO:0000256" key="4">
    <source>
        <dbReference type="ARBA" id="ARBA00022723"/>
    </source>
</evidence>
<comment type="caution">
    <text evidence="8">The sequence shown here is derived from an EMBL/GenBank/DDBJ whole genome shotgun (WGS) entry which is preliminary data.</text>
</comment>
<keyword evidence="7" id="KW-0503">Monooxygenase</keyword>
<sequence>MSQEQRLPLPPGRLGLPWLGESLSLLRSNHGFYTDRLAAHGPIFKTRLFGNDFVVFSGHEAFHTFATDPRIVRGDADPITARQMFLDSLALMDGAEHQTRKSVLVRAIGFRSAIEAYLPRMQGLMSELIDSWRTQGTATIRPDLQLFAARLAGALYTGDESDGAARELSGILADMRAAFLTIPADLPGTRYRRAMRGRNRLIEIVDAAIERHRGADYDDVLARLLTAAGDAGVPVQTLRADVRHLIFASQAGLFAPLTLATMEVGRHPEIAARARAEVLEVAPEGPIPMAVLDRLVYLEQISKEVRRYFALNSATFFGRLTAPMEVGGYRIPAGWGAIGGIHINMRNPDVFTDPDRFDPDRFEEKRQAALAPGSYVPHGDGEFTHHRCPAENLVTVAIKLYLALLLRETEWAIPEQDLALTNELFPLPTSGLTVEFRQLKRSSSAVTTG</sequence>
<reference evidence="9" key="1">
    <citation type="journal article" date="2019" name="Int. J. Syst. Evol. Microbiol.">
        <title>The Global Catalogue of Microorganisms (GCM) 10K type strain sequencing project: providing services to taxonomists for standard genome sequencing and annotation.</title>
        <authorList>
            <consortium name="The Broad Institute Genomics Platform"/>
            <consortium name="The Broad Institute Genome Sequencing Center for Infectious Disease"/>
            <person name="Wu L."/>
            <person name="Ma J."/>
        </authorList>
    </citation>
    <scope>NUCLEOTIDE SEQUENCE [LARGE SCALE GENOMIC DNA]</scope>
    <source>
        <strain evidence="9">JCM 14901</strain>
    </source>
</reference>
<dbReference type="InterPro" id="IPR002401">
    <property type="entry name" value="Cyt_P450_E_grp-I"/>
</dbReference>
<organism evidence="8 9">
    <name type="scientific">Microbacterium deminutum</name>
    <dbReference type="NCBI Taxonomy" id="344164"/>
    <lineage>
        <taxon>Bacteria</taxon>
        <taxon>Bacillati</taxon>
        <taxon>Actinomycetota</taxon>
        <taxon>Actinomycetes</taxon>
        <taxon>Micrococcales</taxon>
        <taxon>Microbacteriaceae</taxon>
        <taxon>Microbacterium</taxon>
    </lineage>
</organism>
<comment type="cofactor">
    <cofactor evidence="1">
        <name>heme</name>
        <dbReference type="ChEBI" id="CHEBI:30413"/>
    </cofactor>
</comment>
<evidence type="ECO:0000256" key="5">
    <source>
        <dbReference type="ARBA" id="ARBA00023002"/>
    </source>
</evidence>
<evidence type="ECO:0000256" key="7">
    <source>
        <dbReference type="ARBA" id="ARBA00023033"/>
    </source>
</evidence>
<accession>A0ABP5BRB8</accession>
<dbReference type="Proteomes" id="UP001499933">
    <property type="component" value="Unassembled WGS sequence"/>
</dbReference>
<gene>
    <name evidence="8" type="ORF">GCM10009776_11370</name>
</gene>
<dbReference type="Gene3D" id="1.10.630.10">
    <property type="entry name" value="Cytochrome P450"/>
    <property type="match status" value="1"/>
</dbReference>
<evidence type="ECO:0000256" key="1">
    <source>
        <dbReference type="ARBA" id="ARBA00001971"/>
    </source>
</evidence>
<dbReference type="EMBL" id="BAAAOG010000001">
    <property type="protein sequence ID" value="GAA1951076.1"/>
    <property type="molecule type" value="Genomic_DNA"/>
</dbReference>
<keyword evidence="5" id="KW-0560">Oxidoreductase</keyword>
<protein>
    <submittedName>
        <fullName evidence="8">Cytochrome P450</fullName>
    </submittedName>
</protein>
<name>A0ABP5BRB8_9MICO</name>
<dbReference type="RefSeq" id="WP_344092092.1">
    <property type="nucleotide sequence ID" value="NZ_BAAAOG010000001.1"/>
</dbReference>
<keyword evidence="4" id="KW-0479">Metal-binding</keyword>
<dbReference type="PANTHER" id="PTHR24286:SF24">
    <property type="entry name" value="LANOSTEROL 14-ALPHA DEMETHYLASE"/>
    <property type="match status" value="1"/>
</dbReference>
<evidence type="ECO:0000256" key="6">
    <source>
        <dbReference type="ARBA" id="ARBA00023004"/>
    </source>
</evidence>
<dbReference type="PRINTS" id="PR00463">
    <property type="entry name" value="EP450I"/>
</dbReference>
<keyword evidence="3" id="KW-0349">Heme</keyword>
<evidence type="ECO:0000256" key="2">
    <source>
        <dbReference type="ARBA" id="ARBA00010617"/>
    </source>
</evidence>
<evidence type="ECO:0000313" key="9">
    <source>
        <dbReference type="Proteomes" id="UP001499933"/>
    </source>
</evidence>
<evidence type="ECO:0000313" key="8">
    <source>
        <dbReference type="EMBL" id="GAA1951076.1"/>
    </source>
</evidence>
<keyword evidence="9" id="KW-1185">Reference proteome</keyword>
<dbReference type="InterPro" id="IPR036396">
    <property type="entry name" value="Cyt_P450_sf"/>
</dbReference>
<proteinExistence type="inferred from homology"/>
<dbReference type="InterPro" id="IPR001128">
    <property type="entry name" value="Cyt_P450"/>
</dbReference>
<dbReference type="SUPFAM" id="SSF48264">
    <property type="entry name" value="Cytochrome P450"/>
    <property type="match status" value="1"/>
</dbReference>
<evidence type="ECO:0000256" key="3">
    <source>
        <dbReference type="ARBA" id="ARBA00022617"/>
    </source>
</evidence>
<keyword evidence="6" id="KW-0408">Iron</keyword>